<feature type="transmembrane region" description="Helical" evidence="5">
    <location>
        <begin position="309"/>
        <end position="331"/>
    </location>
</feature>
<evidence type="ECO:0000313" key="6">
    <source>
        <dbReference type="EMBL" id="KAL1638093.1"/>
    </source>
</evidence>
<evidence type="ECO:0000256" key="2">
    <source>
        <dbReference type="ARBA" id="ARBA00022692"/>
    </source>
</evidence>
<gene>
    <name evidence="6" type="ORF">SLS58_009019</name>
</gene>
<proteinExistence type="predicted"/>
<keyword evidence="3 5" id="KW-1133">Transmembrane helix</keyword>
<keyword evidence="2 5" id="KW-0812">Transmembrane</keyword>
<dbReference type="InterPro" id="IPR045863">
    <property type="entry name" value="CorA_TM1_TM2"/>
</dbReference>
<dbReference type="Gene3D" id="1.20.58.340">
    <property type="entry name" value="Magnesium transport protein CorA, transmembrane region"/>
    <property type="match status" value="1"/>
</dbReference>
<keyword evidence="4 5" id="KW-0472">Membrane</keyword>
<organism evidence="6 7">
    <name type="scientific">Diplodia intermedia</name>
    <dbReference type="NCBI Taxonomy" id="856260"/>
    <lineage>
        <taxon>Eukaryota</taxon>
        <taxon>Fungi</taxon>
        <taxon>Dikarya</taxon>
        <taxon>Ascomycota</taxon>
        <taxon>Pezizomycotina</taxon>
        <taxon>Dothideomycetes</taxon>
        <taxon>Dothideomycetes incertae sedis</taxon>
        <taxon>Botryosphaeriales</taxon>
        <taxon>Botryosphaeriaceae</taxon>
        <taxon>Diplodia</taxon>
    </lineage>
</organism>
<keyword evidence="7" id="KW-1185">Reference proteome</keyword>
<comment type="subcellular location">
    <subcellularLocation>
        <location evidence="1">Membrane</location>
        <topology evidence="1">Multi-pass membrane protein</topology>
    </subcellularLocation>
</comment>
<dbReference type="Pfam" id="PF01544">
    <property type="entry name" value="CorA"/>
    <property type="match status" value="1"/>
</dbReference>
<name>A0ABR3TEY0_9PEZI</name>
<dbReference type="EMBL" id="JAKEKT020000082">
    <property type="protein sequence ID" value="KAL1638093.1"/>
    <property type="molecule type" value="Genomic_DNA"/>
</dbReference>
<accession>A0ABR3TEY0</accession>
<evidence type="ECO:0000256" key="5">
    <source>
        <dbReference type="SAM" id="Phobius"/>
    </source>
</evidence>
<evidence type="ECO:0000313" key="7">
    <source>
        <dbReference type="Proteomes" id="UP001521184"/>
    </source>
</evidence>
<evidence type="ECO:0000256" key="1">
    <source>
        <dbReference type="ARBA" id="ARBA00004141"/>
    </source>
</evidence>
<comment type="caution">
    <text evidence="6">The sequence shown here is derived from an EMBL/GenBank/DDBJ whole genome shotgun (WGS) entry which is preliminary data.</text>
</comment>
<sequence length="356" mass="40929">MSLNQSAEFEMVILYAQAPGIERTFSFMEKLAAFTHERFEKLVFIPRDIILFAVAVQWNLSPSLTTMARRLLGSHDEPFIPAWEPQFPSRGNDVSHGPFRTVQTSFTFRFPTTNTLHEFFRDLHTYVFRPFSRQPKCGRMDISIFVEVPTQAHKILIVADLAHVDSDWLENGLVGITGQPWEEQILRLFLTISDHFEDLRTLKIDLEYAHAELTKLGPQIERARRITREQLELAQVRRTTVLTILAGLYIPLSFVSSFFGMNVSQFTASTTESERNITNMDPLNRNITEPGPHQIITKTGENQSFDVRYYWAVAVPLTFFTILFPLIAGAVTRWCLQIVSRGGTWWRVLVALFSLL</sequence>
<dbReference type="InterPro" id="IPR002523">
    <property type="entry name" value="MgTranspt_CorA/ZnTranspt_ZntB"/>
</dbReference>
<evidence type="ECO:0000256" key="3">
    <source>
        <dbReference type="ARBA" id="ARBA00022989"/>
    </source>
</evidence>
<dbReference type="SUPFAM" id="SSF144083">
    <property type="entry name" value="Magnesium transport protein CorA, transmembrane region"/>
    <property type="match status" value="1"/>
</dbReference>
<evidence type="ECO:0000256" key="4">
    <source>
        <dbReference type="ARBA" id="ARBA00023136"/>
    </source>
</evidence>
<feature type="transmembrane region" description="Helical" evidence="5">
    <location>
        <begin position="241"/>
        <end position="261"/>
    </location>
</feature>
<dbReference type="Proteomes" id="UP001521184">
    <property type="component" value="Unassembled WGS sequence"/>
</dbReference>
<reference evidence="6 7" key="1">
    <citation type="journal article" date="2023" name="Plant Dis.">
        <title>First Report of Diplodia intermedia Causing Canker and Dieback Diseases on Apple Trees in Canada.</title>
        <authorList>
            <person name="Ellouze W."/>
            <person name="Ilyukhin E."/>
            <person name="Sulman M."/>
            <person name="Ali S."/>
        </authorList>
    </citation>
    <scope>NUCLEOTIDE SEQUENCE [LARGE SCALE GENOMIC DNA]</scope>
    <source>
        <strain evidence="6 7">M45-28</strain>
    </source>
</reference>
<protein>
    <submittedName>
        <fullName evidence="6">Uncharacterized protein</fullName>
    </submittedName>
</protein>